<evidence type="ECO:0000313" key="7">
    <source>
        <dbReference type="Proteomes" id="UP000799771"/>
    </source>
</evidence>
<organism evidence="6 7">
    <name type="scientific">Dothidotthia symphoricarpi CBS 119687</name>
    <dbReference type="NCBI Taxonomy" id="1392245"/>
    <lineage>
        <taxon>Eukaryota</taxon>
        <taxon>Fungi</taxon>
        <taxon>Dikarya</taxon>
        <taxon>Ascomycota</taxon>
        <taxon>Pezizomycotina</taxon>
        <taxon>Dothideomycetes</taxon>
        <taxon>Pleosporomycetidae</taxon>
        <taxon>Pleosporales</taxon>
        <taxon>Dothidotthiaceae</taxon>
        <taxon>Dothidotthia</taxon>
    </lineage>
</organism>
<dbReference type="RefSeq" id="XP_033520599.1">
    <property type="nucleotide sequence ID" value="XM_033668805.1"/>
</dbReference>
<dbReference type="EMBL" id="ML977514">
    <property type="protein sequence ID" value="KAF2126207.1"/>
    <property type="molecule type" value="Genomic_DNA"/>
</dbReference>
<dbReference type="GO" id="GO:0004174">
    <property type="term" value="F:electron-transferring-flavoprotein dehydrogenase activity"/>
    <property type="evidence" value="ECO:0007669"/>
    <property type="project" value="TreeGrafter"/>
</dbReference>
<evidence type="ECO:0000256" key="3">
    <source>
        <dbReference type="ARBA" id="ARBA00022827"/>
    </source>
</evidence>
<dbReference type="Pfam" id="PF07992">
    <property type="entry name" value="Pyr_redox_2"/>
    <property type="match status" value="1"/>
</dbReference>
<comment type="similarity">
    <text evidence="1">Belongs to the FAD-dependent oxidoreductase family.</text>
</comment>
<protein>
    <submittedName>
        <fullName evidence="6">FAD/NAD(P)-binding domain-containing protein</fullName>
    </submittedName>
</protein>
<evidence type="ECO:0000256" key="2">
    <source>
        <dbReference type="ARBA" id="ARBA00022630"/>
    </source>
</evidence>
<gene>
    <name evidence="6" type="ORF">P153DRAFT_369550</name>
</gene>
<dbReference type="InterPro" id="IPR036188">
    <property type="entry name" value="FAD/NAD-bd_sf"/>
</dbReference>
<dbReference type="Proteomes" id="UP000799771">
    <property type="component" value="Unassembled WGS sequence"/>
</dbReference>
<dbReference type="AlphaFoldDB" id="A0A6A6A5M1"/>
<dbReference type="PRINTS" id="PR00411">
    <property type="entry name" value="PNDRDTASEI"/>
</dbReference>
<reference evidence="6" key="1">
    <citation type="journal article" date="2020" name="Stud. Mycol.">
        <title>101 Dothideomycetes genomes: a test case for predicting lifestyles and emergence of pathogens.</title>
        <authorList>
            <person name="Haridas S."/>
            <person name="Albert R."/>
            <person name="Binder M."/>
            <person name="Bloem J."/>
            <person name="Labutti K."/>
            <person name="Salamov A."/>
            <person name="Andreopoulos B."/>
            <person name="Baker S."/>
            <person name="Barry K."/>
            <person name="Bills G."/>
            <person name="Bluhm B."/>
            <person name="Cannon C."/>
            <person name="Castanera R."/>
            <person name="Culley D."/>
            <person name="Daum C."/>
            <person name="Ezra D."/>
            <person name="Gonzalez J."/>
            <person name="Henrissat B."/>
            <person name="Kuo A."/>
            <person name="Liang C."/>
            <person name="Lipzen A."/>
            <person name="Lutzoni F."/>
            <person name="Magnuson J."/>
            <person name="Mondo S."/>
            <person name="Nolan M."/>
            <person name="Ohm R."/>
            <person name="Pangilinan J."/>
            <person name="Park H.-J."/>
            <person name="Ramirez L."/>
            <person name="Alfaro M."/>
            <person name="Sun H."/>
            <person name="Tritt A."/>
            <person name="Yoshinaga Y."/>
            <person name="Zwiers L.-H."/>
            <person name="Turgeon B."/>
            <person name="Goodwin S."/>
            <person name="Spatafora J."/>
            <person name="Crous P."/>
            <person name="Grigoriev I."/>
        </authorList>
    </citation>
    <scope>NUCLEOTIDE SEQUENCE</scope>
    <source>
        <strain evidence="6">CBS 119687</strain>
    </source>
</reference>
<dbReference type="GeneID" id="54409237"/>
<dbReference type="GO" id="GO:0050660">
    <property type="term" value="F:flavin adenine dinucleotide binding"/>
    <property type="evidence" value="ECO:0007669"/>
    <property type="project" value="TreeGrafter"/>
</dbReference>
<evidence type="ECO:0000313" key="6">
    <source>
        <dbReference type="EMBL" id="KAF2126207.1"/>
    </source>
</evidence>
<evidence type="ECO:0000256" key="1">
    <source>
        <dbReference type="ARBA" id="ARBA00006442"/>
    </source>
</evidence>
<feature type="domain" description="FAD/NAD(P)-binding" evidence="5">
    <location>
        <begin position="6"/>
        <end position="310"/>
    </location>
</feature>
<dbReference type="PANTHER" id="PTHR43735:SF3">
    <property type="entry name" value="FERROPTOSIS SUPPRESSOR PROTEIN 1"/>
    <property type="match status" value="1"/>
</dbReference>
<dbReference type="PRINTS" id="PR00368">
    <property type="entry name" value="FADPNR"/>
</dbReference>
<name>A0A6A6A5M1_9PLEO</name>
<dbReference type="GO" id="GO:0005737">
    <property type="term" value="C:cytoplasm"/>
    <property type="evidence" value="ECO:0007669"/>
    <property type="project" value="TreeGrafter"/>
</dbReference>
<dbReference type="Gene3D" id="3.50.50.100">
    <property type="match status" value="1"/>
</dbReference>
<keyword evidence="7" id="KW-1185">Reference proteome</keyword>
<evidence type="ECO:0000256" key="4">
    <source>
        <dbReference type="ARBA" id="ARBA00023002"/>
    </source>
</evidence>
<evidence type="ECO:0000259" key="5">
    <source>
        <dbReference type="Pfam" id="PF07992"/>
    </source>
</evidence>
<dbReference type="PANTHER" id="PTHR43735">
    <property type="entry name" value="APOPTOSIS-INDUCING FACTOR 1"/>
    <property type="match status" value="1"/>
</dbReference>
<sequence length="419" mass="46098">MAEQRNIVVVGASISGLQSAHSILKHILPVLKSKGGAKYHVYVINPSSTFYFRNASPRVAASSTLLGTEKVIYDLHKGFTQYSKEDFTLIEASATGLDTSAREILYRRSKATDDERLPYFALIIATGSKTHYPAFSMSTDTQATLQSLKWTNEKVVSAKDIIIVGGGPTSVEFAAEAAEFRNGTPRWFSKTERKVNVTIITAGDRLLSNMRPAIAKTAEQKLHTLGVKIMYNTRVTDTTEGKDGRTVVNIAKGDKLEADLYIPAFGVVPNSSWLPPHLLDNDKYLKTNPGTVRVDEAGPRVYAMGDVASYSGNTTWEIMLAMPVLLVNLKRDLLSFNPAQPDARPKGKDRLYKADTRETQIIPIGTKGGVGAIMGWRLPNFIVWYLKSRDYMVAMAAEATLTGDNVKKEVVWTAEESAI</sequence>
<keyword evidence="4" id="KW-0560">Oxidoreductase</keyword>
<keyword evidence="3" id="KW-0274">FAD</keyword>
<dbReference type="InterPro" id="IPR023753">
    <property type="entry name" value="FAD/NAD-binding_dom"/>
</dbReference>
<keyword evidence="2" id="KW-0285">Flavoprotein</keyword>
<proteinExistence type="inferred from homology"/>
<dbReference type="SUPFAM" id="SSF51905">
    <property type="entry name" value="FAD/NAD(P)-binding domain"/>
    <property type="match status" value="1"/>
</dbReference>
<accession>A0A6A6A5M1</accession>
<dbReference type="OrthoDB" id="202203at2759"/>